<dbReference type="OrthoDB" id="9805623at2"/>
<feature type="transmembrane region" description="Helical" evidence="1">
    <location>
        <begin position="120"/>
        <end position="141"/>
    </location>
</feature>
<dbReference type="PANTHER" id="PTHR35793">
    <property type="entry name" value="INNER MEMBRANE PROTEIN YJIG"/>
    <property type="match status" value="1"/>
</dbReference>
<sequence>MLNAISVIIIPFIVGTILLYGWLKGEDIYSLFIEGAKEGLKTSMKIMPYLIAIFIAVGIFRASGAMDMMQTLFEPVNKILKIPEGILPLIIIRPISGSGALGAVKDVLEHWGPDSFQGRVASIMMGSTETIFYTISVYFGSIGVKDYRYTLKAALISYAVSIFSSILIAGIFFR</sequence>
<dbReference type="InterPro" id="IPR052549">
    <property type="entry name" value="SpmB"/>
</dbReference>
<dbReference type="KEGG" id="spoa:EQM13_02605"/>
<evidence type="ECO:0000259" key="2">
    <source>
        <dbReference type="Pfam" id="PF07670"/>
    </source>
</evidence>
<evidence type="ECO:0000313" key="3">
    <source>
        <dbReference type="EMBL" id="QAT60544.1"/>
    </source>
</evidence>
<dbReference type="PANTHER" id="PTHR35793:SF2">
    <property type="entry name" value="INNER MEMBRANE PROTEIN YJIG"/>
    <property type="match status" value="1"/>
</dbReference>
<feature type="transmembrane region" description="Helical" evidence="1">
    <location>
        <begin position="46"/>
        <end position="66"/>
    </location>
</feature>
<feature type="transmembrane region" description="Helical" evidence="1">
    <location>
        <begin position="153"/>
        <end position="173"/>
    </location>
</feature>
<gene>
    <name evidence="3" type="ORF">EQM13_02605</name>
</gene>
<keyword evidence="1" id="KW-0472">Membrane</keyword>
<keyword evidence="1" id="KW-1133">Transmembrane helix</keyword>
<dbReference type="Pfam" id="PF07670">
    <property type="entry name" value="Gate"/>
    <property type="match status" value="1"/>
</dbReference>
<name>A0A410Q9I8_9FIRM</name>
<protein>
    <submittedName>
        <fullName evidence="3">Spore maturation protein</fullName>
    </submittedName>
</protein>
<dbReference type="RefSeq" id="WP_128751875.1">
    <property type="nucleotide sequence ID" value="NZ_CP035282.1"/>
</dbReference>
<dbReference type="Proteomes" id="UP000287969">
    <property type="component" value="Chromosome"/>
</dbReference>
<dbReference type="AlphaFoldDB" id="A0A410Q9I8"/>
<dbReference type="InterPro" id="IPR011642">
    <property type="entry name" value="Gate_dom"/>
</dbReference>
<organism evidence="3 4">
    <name type="scientific">Acidilutibacter cellobiosedens</name>
    <dbReference type="NCBI Taxonomy" id="2507161"/>
    <lineage>
        <taxon>Bacteria</taxon>
        <taxon>Bacillati</taxon>
        <taxon>Bacillota</taxon>
        <taxon>Tissierellia</taxon>
        <taxon>Tissierellales</taxon>
        <taxon>Acidilutibacteraceae</taxon>
        <taxon>Acidilutibacter</taxon>
    </lineage>
</organism>
<feature type="transmembrane region" description="Helical" evidence="1">
    <location>
        <begin position="6"/>
        <end position="25"/>
    </location>
</feature>
<accession>A0A410Q9I8</accession>
<evidence type="ECO:0000256" key="1">
    <source>
        <dbReference type="SAM" id="Phobius"/>
    </source>
</evidence>
<dbReference type="GO" id="GO:0005886">
    <property type="term" value="C:plasma membrane"/>
    <property type="evidence" value="ECO:0007669"/>
    <property type="project" value="TreeGrafter"/>
</dbReference>
<dbReference type="EMBL" id="CP035282">
    <property type="protein sequence ID" value="QAT60544.1"/>
    <property type="molecule type" value="Genomic_DNA"/>
</dbReference>
<feature type="domain" description="Nucleoside transporter/FeoB GTPase Gate" evidence="2">
    <location>
        <begin position="45"/>
        <end position="144"/>
    </location>
</feature>
<evidence type="ECO:0000313" key="4">
    <source>
        <dbReference type="Proteomes" id="UP000287969"/>
    </source>
</evidence>
<keyword evidence="4" id="KW-1185">Reference proteome</keyword>
<proteinExistence type="predicted"/>
<reference evidence="4" key="1">
    <citation type="submission" date="2019-01" db="EMBL/GenBank/DDBJ databases">
        <title>Draft genomes of a novel of Sporanaerobacter strains.</title>
        <authorList>
            <person name="Ma S."/>
        </authorList>
    </citation>
    <scope>NUCLEOTIDE SEQUENCE [LARGE SCALE GENOMIC DNA]</scope>
    <source>
        <strain evidence="4">NJN-17</strain>
    </source>
</reference>
<keyword evidence="1" id="KW-0812">Transmembrane</keyword>